<keyword evidence="1" id="KW-0479">Metal-binding</keyword>
<feature type="region of interest" description="Disordered" evidence="2">
    <location>
        <begin position="215"/>
        <end position="249"/>
    </location>
</feature>
<reference evidence="4 5" key="1">
    <citation type="submission" date="2020-08" db="EMBL/GenBank/DDBJ databases">
        <title>Plant Genome Project.</title>
        <authorList>
            <person name="Zhang R.-G."/>
        </authorList>
    </citation>
    <scope>NUCLEOTIDE SEQUENCE [LARGE SCALE GENOMIC DNA]</scope>
    <source>
        <strain evidence="4">WSP0</strain>
        <tissue evidence="4">Leaf</tissue>
    </source>
</reference>
<dbReference type="GO" id="GO:0008270">
    <property type="term" value="F:zinc ion binding"/>
    <property type="evidence" value="ECO:0007669"/>
    <property type="project" value="UniProtKB-KW"/>
</dbReference>
<protein>
    <recommendedName>
        <fullName evidence="3">CCHC-type domain-containing protein</fullName>
    </recommendedName>
</protein>
<keyword evidence="1" id="KW-0863">Zinc-finger</keyword>
<evidence type="ECO:0000256" key="1">
    <source>
        <dbReference type="PROSITE-ProRule" id="PRU00047"/>
    </source>
</evidence>
<dbReference type="InterPro" id="IPR001878">
    <property type="entry name" value="Znf_CCHC"/>
</dbReference>
<evidence type="ECO:0000313" key="5">
    <source>
        <dbReference type="Proteomes" id="UP000823749"/>
    </source>
</evidence>
<accession>A0AAV6JYP8</accession>
<gene>
    <name evidence="4" type="ORF">RHGRI_017663</name>
</gene>
<evidence type="ECO:0000256" key="2">
    <source>
        <dbReference type="SAM" id="MobiDB-lite"/>
    </source>
</evidence>
<name>A0AAV6JYP8_9ERIC</name>
<dbReference type="PANTHER" id="PTHR34222">
    <property type="entry name" value="GAG_PRE-INTEGRS DOMAIN-CONTAINING PROTEIN"/>
    <property type="match status" value="1"/>
</dbReference>
<keyword evidence="1" id="KW-0862">Zinc</keyword>
<feature type="domain" description="CCHC-type" evidence="3">
    <location>
        <begin position="262"/>
        <end position="275"/>
    </location>
</feature>
<organism evidence="4 5">
    <name type="scientific">Rhododendron griersonianum</name>
    <dbReference type="NCBI Taxonomy" id="479676"/>
    <lineage>
        <taxon>Eukaryota</taxon>
        <taxon>Viridiplantae</taxon>
        <taxon>Streptophyta</taxon>
        <taxon>Embryophyta</taxon>
        <taxon>Tracheophyta</taxon>
        <taxon>Spermatophyta</taxon>
        <taxon>Magnoliopsida</taxon>
        <taxon>eudicotyledons</taxon>
        <taxon>Gunneridae</taxon>
        <taxon>Pentapetalae</taxon>
        <taxon>asterids</taxon>
        <taxon>Ericales</taxon>
        <taxon>Ericaceae</taxon>
        <taxon>Ericoideae</taxon>
        <taxon>Rhodoreae</taxon>
        <taxon>Rhododendron</taxon>
    </lineage>
</organism>
<dbReference type="GO" id="GO:0003676">
    <property type="term" value="F:nucleic acid binding"/>
    <property type="evidence" value="ECO:0007669"/>
    <property type="project" value="InterPro"/>
</dbReference>
<evidence type="ECO:0000313" key="4">
    <source>
        <dbReference type="EMBL" id="KAG5545275.1"/>
    </source>
</evidence>
<evidence type="ECO:0000259" key="3">
    <source>
        <dbReference type="PROSITE" id="PS50158"/>
    </source>
</evidence>
<dbReference type="Proteomes" id="UP000823749">
    <property type="component" value="Chromosome 6"/>
</dbReference>
<dbReference type="PROSITE" id="PS50158">
    <property type="entry name" value="ZF_CCHC"/>
    <property type="match status" value="1"/>
</dbReference>
<comment type="caution">
    <text evidence="4">The sequence shown here is derived from an EMBL/GenBank/DDBJ whole genome shotgun (WGS) entry which is preliminary data.</text>
</comment>
<dbReference type="AlphaFoldDB" id="A0AAV6JYP8"/>
<keyword evidence="5" id="KW-1185">Reference proteome</keyword>
<feature type="compositionally biased region" description="Polar residues" evidence="2">
    <location>
        <begin position="230"/>
        <end position="249"/>
    </location>
</feature>
<sequence>MTTEKPESSSSSPVIHVQSENSGFNAGITLTESNYEVWSQILEMQIAEREKLEYIIGNTPQPKETDASYAKCAISDCAQHVKSGMLSSKLSMMVQMNCKYLHSINERFLPAGRTLPTYYGDLVEIFQELDHRDKIVMKDPDDVIAYTKSVERLRVHIFLNGLDAEFDQLRGEILRKDPVLDFEETNAYVHRDAIRRTMLNGEFDQSKSSAMVAHRSNPKQWRINPKQERASGSPNLITDQTRSSGSQNRSYEIGAARPERICTHCGENGHTKARCYELIGFPEWWDPAKAPCKRNSKSNHHASVVVAESSNNTPKEASSLIATSDSTNGDYLYNSGEGLDEASGHILDDGNSLDQMEEVLPPPMPAFP</sequence>
<dbReference type="EMBL" id="JACTNZ010000006">
    <property type="protein sequence ID" value="KAG5545275.1"/>
    <property type="molecule type" value="Genomic_DNA"/>
</dbReference>
<feature type="region of interest" description="Disordered" evidence="2">
    <location>
        <begin position="324"/>
        <end position="368"/>
    </location>
</feature>
<proteinExistence type="predicted"/>
<dbReference type="PANTHER" id="PTHR34222:SF43">
    <property type="entry name" value="RETROTRANSPOSON GAG DOMAIN-CONTAINING PROTEIN"/>
    <property type="match status" value="1"/>
</dbReference>